<evidence type="ECO:0000256" key="1">
    <source>
        <dbReference type="SAM" id="MobiDB-lite"/>
    </source>
</evidence>
<dbReference type="STRING" id="92696.A0A4R0RCJ9"/>
<proteinExistence type="predicted"/>
<keyword evidence="3" id="KW-1185">Reference proteome</keyword>
<feature type="region of interest" description="Disordered" evidence="1">
    <location>
        <begin position="224"/>
        <end position="252"/>
    </location>
</feature>
<dbReference type="OrthoDB" id="5987198at2759"/>
<dbReference type="Proteomes" id="UP000292702">
    <property type="component" value="Unassembled WGS sequence"/>
</dbReference>
<dbReference type="EMBL" id="RWJN01000640">
    <property type="protein sequence ID" value="TCD60194.1"/>
    <property type="molecule type" value="Genomic_DNA"/>
</dbReference>
<evidence type="ECO:0008006" key="4">
    <source>
        <dbReference type="Google" id="ProtNLM"/>
    </source>
</evidence>
<evidence type="ECO:0000313" key="2">
    <source>
        <dbReference type="EMBL" id="TCD60194.1"/>
    </source>
</evidence>
<sequence length="365" mass="41919">MAKYGWHLSDSASQPWPDAVVWDQYWKDHYDFILARGFALRDHWRPGSSMLPSTGYDASLRRPAILPDGMDARDTRNGRVVMIRKLQTSSFELQLLTALSTRELREYPDNPCCKLLSRFCDRGDPATTFIVVPCPHDPFRPFFYNVDEIMQYGKQVLQGIAFLHTRNVANVFPLPEGMDIAIPFQYDHQSILNQPFNTQAYKRPQNILYYLTHLRYAVLQNQREGDSAGSGSDLRLMRTPDTSTEDQTVAEPRDYLLPDDLGKLSMTSESRTSESNCNLLSLNLHGNDDPPTREMTHDLRRFVFAFVRYLRIISSGTTLSFLAEFEELVLGAAADGDPPNARRALNAWCSLDKRLSFFERYLWNL</sequence>
<organism evidence="2 3">
    <name type="scientific">Steccherinum ochraceum</name>
    <dbReference type="NCBI Taxonomy" id="92696"/>
    <lineage>
        <taxon>Eukaryota</taxon>
        <taxon>Fungi</taxon>
        <taxon>Dikarya</taxon>
        <taxon>Basidiomycota</taxon>
        <taxon>Agaricomycotina</taxon>
        <taxon>Agaricomycetes</taxon>
        <taxon>Polyporales</taxon>
        <taxon>Steccherinaceae</taxon>
        <taxon>Steccherinum</taxon>
    </lineage>
</organism>
<dbReference type="AlphaFoldDB" id="A0A4R0RCJ9"/>
<name>A0A4R0RCJ9_9APHY</name>
<evidence type="ECO:0000313" key="3">
    <source>
        <dbReference type="Proteomes" id="UP000292702"/>
    </source>
</evidence>
<protein>
    <recommendedName>
        <fullName evidence="4">Protein kinase domain-containing protein</fullName>
    </recommendedName>
</protein>
<accession>A0A4R0RCJ9</accession>
<reference evidence="2 3" key="1">
    <citation type="submission" date="2018-11" db="EMBL/GenBank/DDBJ databases">
        <title>Genome assembly of Steccherinum ochraceum LE-BIN_3174, the white-rot fungus of the Steccherinaceae family (The Residual Polyporoid clade, Polyporales, Basidiomycota).</title>
        <authorList>
            <person name="Fedorova T.V."/>
            <person name="Glazunova O.A."/>
            <person name="Landesman E.O."/>
            <person name="Moiseenko K.V."/>
            <person name="Psurtseva N.V."/>
            <person name="Savinova O.S."/>
            <person name="Shakhova N.V."/>
            <person name="Tyazhelova T.V."/>
            <person name="Vasina D.V."/>
        </authorList>
    </citation>
    <scope>NUCLEOTIDE SEQUENCE [LARGE SCALE GENOMIC DNA]</scope>
    <source>
        <strain evidence="2 3">LE-BIN_3174</strain>
    </source>
</reference>
<comment type="caution">
    <text evidence="2">The sequence shown here is derived from an EMBL/GenBank/DDBJ whole genome shotgun (WGS) entry which is preliminary data.</text>
</comment>
<gene>
    <name evidence="2" type="ORF">EIP91_010590</name>
</gene>